<evidence type="ECO:0000256" key="9">
    <source>
        <dbReference type="RuleBase" id="RU364059"/>
    </source>
</evidence>
<dbReference type="GO" id="GO:0097067">
    <property type="term" value="P:cellular response to thyroid hormone stimulus"/>
    <property type="evidence" value="ECO:0007669"/>
    <property type="project" value="TreeGrafter"/>
</dbReference>
<evidence type="ECO:0000256" key="3">
    <source>
        <dbReference type="ARBA" id="ARBA00020612"/>
    </source>
</evidence>
<evidence type="ECO:0000256" key="8">
    <source>
        <dbReference type="ARBA" id="ARBA00031254"/>
    </source>
</evidence>
<evidence type="ECO:0000313" key="12">
    <source>
        <dbReference type="Proteomes" id="UP000314986"/>
    </source>
</evidence>
<dbReference type="InParanoid" id="A0A4W3JV59"/>
<keyword evidence="7 9" id="KW-0539">Nucleus</keyword>
<dbReference type="Proteomes" id="UP000314986">
    <property type="component" value="Unassembled WGS sequence"/>
</dbReference>
<feature type="domain" description="Mediator complex subunit Med1" evidence="10">
    <location>
        <begin position="1"/>
        <end position="336"/>
    </location>
</feature>
<comment type="function">
    <text evidence="9">Component of the Mediator complex, a coactivator involved in the regulated transcription of nearly all RNA polymerase II-dependent genes. Mediator functions as a bridge to convey information from gene-specific regulatory proteins to the basal RNA polymerase II transcription machinery. Mediator is recruited to promoters by direct interactions with regulatory proteins and serves as a scaffold for the assembly of a functional preinitiation complex with RNA polymerase II and the general transcription factors.</text>
</comment>
<dbReference type="GO" id="GO:0042809">
    <property type="term" value="F:nuclear vitamin D receptor binding"/>
    <property type="evidence" value="ECO:0007669"/>
    <property type="project" value="TreeGrafter"/>
</dbReference>
<evidence type="ECO:0000313" key="11">
    <source>
        <dbReference type="Ensembl" id="ENSCMIP00000035790.1"/>
    </source>
</evidence>
<reference evidence="11" key="4">
    <citation type="submission" date="2025-08" db="UniProtKB">
        <authorList>
            <consortium name="Ensembl"/>
        </authorList>
    </citation>
    <scope>IDENTIFICATION</scope>
</reference>
<comment type="similarity">
    <text evidence="2 9">Belongs to the Mediator complex subunit 1 family.</text>
</comment>
<dbReference type="Pfam" id="PF10744">
    <property type="entry name" value="Med1"/>
    <property type="match status" value="1"/>
</dbReference>
<keyword evidence="5 9" id="KW-0010">Activator</keyword>
<name>A0A4W3JV59_CALMI</name>
<dbReference type="InterPro" id="IPR051999">
    <property type="entry name" value="Mediator_complex_subunit_1"/>
</dbReference>
<reference evidence="11" key="5">
    <citation type="submission" date="2025-09" db="UniProtKB">
        <authorList>
            <consortium name="Ensembl"/>
        </authorList>
    </citation>
    <scope>IDENTIFICATION</scope>
</reference>
<evidence type="ECO:0000256" key="7">
    <source>
        <dbReference type="ARBA" id="ARBA00023242"/>
    </source>
</evidence>
<evidence type="ECO:0000256" key="4">
    <source>
        <dbReference type="ARBA" id="ARBA00023015"/>
    </source>
</evidence>
<reference evidence="12" key="2">
    <citation type="journal article" date="2007" name="PLoS Biol.">
        <title>Survey sequencing and comparative analysis of the elephant shark (Callorhinchus milii) genome.</title>
        <authorList>
            <person name="Venkatesh B."/>
            <person name="Kirkness E.F."/>
            <person name="Loh Y.H."/>
            <person name="Halpern A.L."/>
            <person name="Lee A.P."/>
            <person name="Johnson J."/>
            <person name="Dandona N."/>
            <person name="Viswanathan L.D."/>
            <person name="Tay A."/>
            <person name="Venter J.C."/>
            <person name="Strausberg R.L."/>
            <person name="Brenner S."/>
        </authorList>
    </citation>
    <scope>NUCLEOTIDE SEQUENCE [LARGE SCALE GENOMIC DNA]</scope>
</reference>
<dbReference type="GO" id="GO:0003712">
    <property type="term" value="F:transcription coregulator activity"/>
    <property type="evidence" value="ECO:0007669"/>
    <property type="project" value="InterPro"/>
</dbReference>
<dbReference type="PANTHER" id="PTHR12881:SF4">
    <property type="entry name" value="MEDIATOR OF RNA POLYMERASE II TRANSCRIPTION SUBUNIT 1"/>
    <property type="match status" value="1"/>
</dbReference>
<dbReference type="Ensembl" id="ENSCMIT00000036319.1">
    <property type="protein sequence ID" value="ENSCMIP00000035790.1"/>
    <property type="gene ID" value="ENSCMIG00000015136.1"/>
</dbReference>
<dbReference type="GO" id="GO:0046966">
    <property type="term" value="F:nuclear thyroid hormone receptor binding"/>
    <property type="evidence" value="ECO:0007669"/>
    <property type="project" value="TreeGrafter"/>
</dbReference>
<evidence type="ECO:0000256" key="6">
    <source>
        <dbReference type="ARBA" id="ARBA00023163"/>
    </source>
</evidence>
<dbReference type="OMA" id="QRPWTET"/>
<keyword evidence="6 9" id="KW-0804">Transcription</keyword>
<evidence type="ECO:0000259" key="10">
    <source>
        <dbReference type="Pfam" id="PF10744"/>
    </source>
</evidence>
<accession>A0A4W3JV59</accession>
<dbReference type="AlphaFoldDB" id="A0A4W3JV59"/>
<gene>
    <name evidence="11" type="primary">med1l</name>
</gene>
<dbReference type="InterPro" id="IPR019680">
    <property type="entry name" value="Mediator_Med1"/>
</dbReference>
<reference evidence="12" key="3">
    <citation type="journal article" date="2014" name="Nature">
        <title>Elephant shark genome provides unique insights into gnathostome evolution.</title>
        <authorList>
            <consortium name="International Elephant Shark Genome Sequencing Consortium"/>
            <person name="Venkatesh B."/>
            <person name="Lee A.P."/>
            <person name="Ravi V."/>
            <person name="Maurya A.K."/>
            <person name="Lian M.M."/>
            <person name="Swann J.B."/>
            <person name="Ohta Y."/>
            <person name="Flajnik M.F."/>
            <person name="Sutoh Y."/>
            <person name="Kasahara M."/>
            <person name="Hoon S."/>
            <person name="Gangu V."/>
            <person name="Roy S.W."/>
            <person name="Irimia M."/>
            <person name="Korzh V."/>
            <person name="Kondrychyn I."/>
            <person name="Lim Z.W."/>
            <person name="Tay B.H."/>
            <person name="Tohari S."/>
            <person name="Kong K.W."/>
            <person name="Ho S."/>
            <person name="Lorente-Galdos B."/>
            <person name="Quilez J."/>
            <person name="Marques-Bonet T."/>
            <person name="Raney B.J."/>
            <person name="Ingham P.W."/>
            <person name="Tay A."/>
            <person name="Hillier L.W."/>
            <person name="Minx P."/>
            <person name="Boehm T."/>
            <person name="Wilson R.K."/>
            <person name="Brenner S."/>
            <person name="Warren W.C."/>
        </authorList>
    </citation>
    <scope>NUCLEOTIDE SEQUENCE [LARGE SCALE GENOMIC DNA]</scope>
</reference>
<dbReference type="STRING" id="7868.ENSCMIP00000035790"/>
<dbReference type="GO" id="GO:0045944">
    <property type="term" value="P:positive regulation of transcription by RNA polymerase II"/>
    <property type="evidence" value="ECO:0007669"/>
    <property type="project" value="UniProtKB-ARBA"/>
</dbReference>
<dbReference type="GeneTree" id="ENSGT00660000095569"/>
<evidence type="ECO:0000256" key="1">
    <source>
        <dbReference type="ARBA" id="ARBA00004123"/>
    </source>
</evidence>
<organism evidence="11 12">
    <name type="scientific">Callorhinchus milii</name>
    <name type="common">Ghost shark</name>
    <dbReference type="NCBI Taxonomy" id="7868"/>
    <lineage>
        <taxon>Eukaryota</taxon>
        <taxon>Metazoa</taxon>
        <taxon>Chordata</taxon>
        <taxon>Craniata</taxon>
        <taxon>Vertebrata</taxon>
        <taxon>Chondrichthyes</taxon>
        <taxon>Holocephali</taxon>
        <taxon>Chimaeriformes</taxon>
        <taxon>Callorhinchidae</taxon>
        <taxon>Callorhinchus</taxon>
    </lineage>
</organism>
<dbReference type="PANTHER" id="PTHR12881">
    <property type="entry name" value="MEDIATOR OF RNA POLYMERASE II TRANSCRIPTION SUBUNIT 1"/>
    <property type="match status" value="1"/>
</dbReference>
<evidence type="ECO:0000256" key="5">
    <source>
        <dbReference type="ARBA" id="ARBA00023159"/>
    </source>
</evidence>
<evidence type="ECO:0000256" key="2">
    <source>
        <dbReference type="ARBA" id="ARBA00006210"/>
    </source>
</evidence>
<dbReference type="GO" id="GO:0016592">
    <property type="term" value="C:mediator complex"/>
    <property type="evidence" value="ECO:0007669"/>
    <property type="project" value="InterPro"/>
</dbReference>
<comment type="subcellular location">
    <subcellularLocation>
        <location evidence="1 9">Nucleus</location>
    </subcellularLocation>
</comment>
<keyword evidence="4 9" id="KW-0805">Transcription regulation</keyword>
<protein>
    <recommendedName>
        <fullName evidence="3 9">Mediator of RNA polymerase II transcription subunit 1</fullName>
    </recommendedName>
    <alternativeName>
        <fullName evidence="8 9">Mediator complex subunit 1</fullName>
    </alternativeName>
</protein>
<proteinExistence type="inferred from homology"/>
<sequence>MVDRLELLARENGLCSHLSATGTECYITSDLFYLEVQLKPSGEVQDVKVAHLGENPESCQVLLQSLRQKDFAEFTKHLKRLTDLYDFSGNRKVETNIYSALKSLEIDLNTMSVLNRRVRNAGTLCTILCGSVGYLTPRCGSSLMSLEYYISPYELLGQGLNSPSESRSPGMKVLVTVERTAALNQLQIAPIVDFEPVADGIPLFQSLTDGNSAELSACFLLKFPRPFPMICSLIQKIQRYTGISIQTDTQKAPLHGLIAQALLSERNITTNPWESMCFFVSLPGEEQHCYMLNKDSTKPGALVSKIPFSHPKQVPEILEVLRHQAACNTLISSFIRETVTVEDYSECLHFEIYSLSDTCISFTLKHPTDESLVCVVMDVVSSREIICQLMMKSSAACVCSDAHITRVIHRSMSIPVTMRSIYKKSQTQEAAVTEASREAPTSYISCKCFGSLLENHDN</sequence>
<dbReference type="GO" id="GO:0042974">
    <property type="term" value="F:nuclear retinoic acid receptor binding"/>
    <property type="evidence" value="ECO:0007669"/>
    <property type="project" value="TreeGrafter"/>
</dbReference>
<reference evidence="12" key="1">
    <citation type="journal article" date="2006" name="Science">
        <title>Ancient noncoding elements conserved in the human genome.</title>
        <authorList>
            <person name="Venkatesh B."/>
            <person name="Kirkness E.F."/>
            <person name="Loh Y.H."/>
            <person name="Halpern A.L."/>
            <person name="Lee A.P."/>
            <person name="Johnson J."/>
            <person name="Dandona N."/>
            <person name="Viswanathan L.D."/>
            <person name="Tay A."/>
            <person name="Venter J.C."/>
            <person name="Strausberg R.L."/>
            <person name="Brenner S."/>
        </authorList>
    </citation>
    <scope>NUCLEOTIDE SEQUENCE [LARGE SCALE GENOMIC DNA]</scope>
</reference>
<keyword evidence="12" id="KW-1185">Reference proteome</keyword>